<dbReference type="EMBL" id="GGEC01013787">
    <property type="protein sequence ID" value="MBW94270.1"/>
    <property type="molecule type" value="Transcribed_RNA"/>
</dbReference>
<evidence type="ECO:0000313" key="1">
    <source>
        <dbReference type="EMBL" id="MBW94270.1"/>
    </source>
</evidence>
<proteinExistence type="predicted"/>
<dbReference type="AlphaFoldDB" id="A0A2P2JLB2"/>
<name>A0A2P2JLB2_RHIMU</name>
<sequence>MELSSSEFIVRMQQSPCLSRVTTNLRLSPPCIMARKSFTTTALTIVKFSQQMKPAALLTKPLLDSTYYDLGCLGMSFTNFVSPVILF</sequence>
<accession>A0A2P2JLB2</accession>
<protein>
    <submittedName>
        <fullName evidence="1">Uncharacterized protein</fullName>
    </submittedName>
</protein>
<reference evidence="1" key="1">
    <citation type="submission" date="2018-02" db="EMBL/GenBank/DDBJ databases">
        <title>Rhizophora mucronata_Transcriptome.</title>
        <authorList>
            <person name="Meera S.P."/>
            <person name="Sreeshan A."/>
            <person name="Augustine A."/>
        </authorList>
    </citation>
    <scope>NUCLEOTIDE SEQUENCE</scope>
    <source>
        <tissue evidence="1">Leaf</tissue>
    </source>
</reference>
<organism evidence="1">
    <name type="scientific">Rhizophora mucronata</name>
    <name type="common">Asiatic mangrove</name>
    <dbReference type="NCBI Taxonomy" id="61149"/>
    <lineage>
        <taxon>Eukaryota</taxon>
        <taxon>Viridiplantae</taxon>
        <taxon>Streptophyta</taxon>
        <taxon>Embryophyta</taxon>
        <taxon>Tracheophyta</taxon>
        <taxon>Spermatophyta</taxon>
        <taxon>Magnoliopsida</taxon>
        <taxon>eudicotyledons</taxon>
        <taxon>Gunneridae</taxon>
        <taxon>Pentapetalae</taxon>
        <taxon>rosids</taxon>
        <taxon>fabids</taxon>
        <taxon>Malpighiales</taxon>
        <taxon>Rhizophoraceae</taxon>
        <taxon>Rhizophora</taxon>
    </lineage>
</organism>